<evidence type="ECO:0000256" key="8">
    <source>
        <dbReference type="RuleBase" id="RU363032"/>
    </source>
</evidence>
<protein>
    <submittedName>
        <fullName evidence="10">Spermidine/putrescine ABC transporter permease</fullName>
    </submittedName>
</protein>
<comment type="similarity">
    <text evidence="2">Belongs to the binding-protein-dependent transport system permease family. CysTW subfamily.</text>
</comment>
<evidence type="ECO:0000256" key="3">
    <source>
        <dbReference type="ARBA" id="ARBA00022448"/>
    </source>
</evidence>
<keyword evidence="5 8" id="KW-0812">Transmembrane</keyword>
<evidence type="ECO:0000256" key="5">
    <source>
        <dbReference type="ARBA" id="ARBA00022692"/>
    </source>
</evidence>
<comment type="subcellular location">
    <subcellularLocation>
        <location evidence="1 8">Cell membrane</location>
        <topology evidence="1 8">Multi-pass membrane protein</topology>
    </subcellularLocation>
</comment>
<feature type="transmembrane region" description="Helical" evidence="8">
    <location>
        <begin position="110"/>
        <end position="129"/>
    </location>
</feature>
<evidence type="ECO:0000256" key="6">
    <source>
        <dbReference type="ARBA" id="ARBA00022989"/>
    </source>
</evidence>
<dbReference type="PANTHER" id="PTHR42929:SF1">
    <property type="entry name" value="INNER MEMBRANE ABC TRANSPORTER PERMEASE PROTEIN YDCU-RELATED"/>
    <property type="match status" value="1"/>
</dbReference>
<dbReference type="GO" id="GO:0005886">
    <property type="term" value="C:plasma membrane"/>
    <property type="evidence" value="ECO:0007669"/>
    <property type="project" value="UniProtKB-SubCell"/>
</dbReference>
<evidence type="ECO:0000256" key="7">
    <source>
        <dbReference type="ARBA" id="ARBA00023136"/>
    </source>
</evidence>
<keyword evidence="3 8" id="KW-0813">Transport</keyword>
<feature type="transmembrane region" description="Helical" evidence="8">
    <location>
        <begin position="78"/>
        <end position="98"/>
    </location>
</feature>
<keyword evidence="7 8" id="KW-0472">Membrane</keyword>
<evidence type="ECO:0000313" key="11">
    <source>
        <dbReference type="Proteomes" id="UP000326202"/>
    </source>
</evidence>
<dbReference type="Pfam" id="PF00528">
    <property type="entry name" value="BPD_transp_1"/>
    <property type="match status" value="1"/>
</dbReference>
<dbReference type="AlphaFoldDB" id="A0A5J6MDG0"/>
<dbReference type="OrthoDB" id="7915284at2"/>
<proteinExistence type="inferred from homology"/>
<dbReference type="InterPro" id="IPR035906">
    <property type="entry name" value="MetI-like_sf"/>
</dbReference>
<feature type="transmembrane region" description="Helical" evidence="8">
    <location>
        <begin position="237"/>
        <end position="259"/>
    </location>
</feature>
<dbReference type="Gene3D" id="1.10.3720.10">
    <property type="entry name" value="MetI-like"/>
    <property type="match status" value="1"/>
</dbReference>
<dbReference type="PROSITE" id="PS50928">
    <property type="entry name" value="ABC_TM1"/>
    <property type="match status" value="1"/>
</dbReference>
<dbReference type="CDD" id="cd06261">
    <property type="entry name" value="TM_PBP2"/>
    <property type="match status" value="1"/>
</dbReference>
<accession>A0A5J6MDG0</accession>
<dbReference type="Proteomes" id="UP000326202">
    <property type="component" value="Chromosome"/>
</dbReference>
<keyword evidence="6 8" id="KW-1133">Transmembrane helix</keyword>
<evidence type="ECO:0000259" key="9">
    <source>
        <dbReference type="PROSITE" id="PS50928"/>
    </source>
</evidence>
<keyword evidence="4" id="KW-1003">Cell membrane</keyword>
<reference evidence="10 11" key="1">
    <citation type="submission" date="2019-08" db="EMBL/GenBank/DDBJ databases">
        <title>Hyperibacter terrae gen. nov., sp. nov. and Hyperibacter viscosus sp. nov., two new members in the family Rhodospirillaceae isolated from the rhizosphere of Hypericum perforatum.</title>
        <authorList>
            <person name="Noviana Z."/>
        </authorList>
    </citation>
    <scope>NUCLEOTIDE SEQUENCE [LARGE SCALE GENOMIC DNA]</scope>
    <source>
        <strain evidence="10 11">R5913</strain>
    </source>
</reference>
<feature type="transmembrane region" description="Helical" evidence="8">
    <location>
        <begin position="295"/>
        <end position="318"/>
    </location>
</feature>
<feature type="transmembrane region" description="Helical" evidence="8">
    <location>
        <begin position="194"/>
        <end position="216"/>
    </location>
</feature>
<organism evidence="10 11">
    <name type="scientific">Hypericibacter terrae</name>
    <dbReference type="NCBI Taxonomy" id="2602015"/>
    <lineage>
        <taxon>Bacteria</taxon>
        <taxon>Pseudomonadati</taxon>
        <taxon>Pseudomonadota</taxon>
        <taxon>Alphaproteobacteria</taxon>
        <taxon>Rhodospirillales</taxon>
        <taxon>Dongiaceae</taxon>
        <taxon>Hypericibacter</taxon>
    </lineage>
</organism>
<evidence type="ECO:0000256" key="4">
    <source>
        <dbReference type="ARBA" id="ARBA00022475"/>
    </source>
</evidence>
<evidence type="ECO:0000313" key="10">
    <source>
        <dbReference type="EMBL" id="QEX15439.1"/>
    </source>
</evidence>
<dbReference type="EMBL" id="CP042906">
    <property type="protein sequence ID" value="QEX15439.1"/>
    <property type="molecule type" value="Genomic_DNA"/>
</dbReference>
<dbReference type="PANTHER" id="PTHR42929">
    <property type="entry name" value="INNER MEMBRANE ABC TRANSPORTER PERMEASE PROTEIN YDCU-RELATED-RELATED"/>
    <property type="match status" value="1"/>
</dbReference>
<evidence type="ECO:0000256" key="1">
    <source>
        <dbReference type="ARBA" id="ARBA00004651"/>
    </source>
</evidence>
<gene>
    <name evidence="10" type="ORF">FRZ44_07230</name>
</gene>
<keyword evidence="11" id="KW-1185">Reference proteome</keyword>
<name>A0A5J6MDG0_9PROT</name>
<dbReference type="InterPro" id="IPR000515">
    <property type="entry name" value="MetI-like"/>
</dbReference>
<dbReference type="GO" id="GO:0055085">
    <property type="term" value="P:transmembrane transport"/>
    <property type="evidence" value="ECO:0007669"/>
    <property type="project" value="InterPro"/>
</dbReference>
<dbReference type="KEGG" id="htq:FRZ44_07230"/>
<evidence type="ECO:0000256" key="2">
    <source>
        <dbReference type="ARBA" id="ARBA00007069"/>
    </source>
</evidence>
<sequence length="328" mass="36367">MVSASETLPSHAMPPLPAGQRLRAWLYRNEAVRGYLLLSPTLLVMVGLMVLPLLGMLAMSFFTQKYVTIDYSFTLDNYWTIFEPSSTPAYFLGIPFYLHKPIYLLLLFKSILISLASTAAVVLLAYPMAYFLAFRVTKHKMAWLILITVPFWTSYLLRVFAWKIILGYNGVINSGLVSLGIIDKPLEFLLYNPFAVIITLAHAWAAVAILPIYVSLEKIDRSLLEAATDLGDSRLERFLRITLPLSLPGTIAASLLVFIPTVGDYITPTLVGGTSGIMIGNVVQSLFSKGNNAPLAAAVSVVSMMTITIMVCIFLWSVGRSRMTRREI</sequence>
<dbReference type="RefSeq" id="WP_151175888.1">
    <property type="nucleotide sequence ID" value="NZ_CP042906.1"/>
</dbReference>
<feature type="transmembrane region" description="Helical" evidence="8">
    <location>
        <begin position="35"/>
        <end position="58"/>
    </location>
</feature>
<feature type="transmembrane region" description="Helical" evidence="8">
    <location>
        <begin position="141"/>
        <end position="157"/>
    </location>
</feature>
<dbReference type="SUPFAM" id="SSF161098">
    <property type="entry name" value="MetI-like"/>
    <property type="match status" value="1"/>
</dbReference>
<feature type="domain" description="ABC transmembrane type-1" evidence="9">
    <location>
        <begin position="107"/>
        <end position="314"/>
    </location>
</feature>